<dbReference type="EMBL" id="JAWJAY010000120">
    <property type="protein sequence ID" value="MDV2887513.1"/>
    <property type="molecule type" value="Genomic_DNA"/>
</dbReference>
<reference evidence="1" key="1">
    <citation type="submission" date="2023-10" db="EMBL/GenBank/DDBJ databases">
        <title>Screening of Alkalihalophilus pseudofirmusBZ-TG-HK211 and Its Alleviation of Salt Stress on Rapeseed Growth.</title>
        <authorList>
            <person name="Zhao B."/>
            <person name="Guo T."/>
        </authorList>
    </citation>
    <scope>NUCLEOTIDE SEQUENCE</scope>
    <source>
        <strain evidence="1">BZ-TG-HK211</strain>
    </source>
</reference>
<dbReference type="AlphaFoldDB" id="A0AAJ2NSB1"/>
<dbReference type="Proteomes" id="UP001285636">
    <property type="component" value="Unassembled WGS sequence"/>
</dbReference>
<proteinExistence type="predicted"/>
<gene>
    <name evidence="1" type="ORF">RYX45_20240</name>
</gene>
<feature type="non-terminal residue" evidence="1">
    <location>
        <position position="1"/>
    </location>
</feature>
<organism evidence="1 2">
    <name type="scientific">Alkalihalophilus pseudofirmus</name>
    <name type="common">Bacillus pseudofirmus</name>
    <dbReference type="NCBI Taxonomy" id="79885"/>
    <lineage>
        <taxon>Bacteria</taxon>
        <taxon>Bacillati</taxon>
        <taxon>Bacillota</taxon>
        <taxon>Bacilli</taxon>
        <taxon>Bacillales</taxon>
        <taxon>Bacillaceae</taxon>
        <taxon>Alkalihalophilus</taxon>
    </lineage>
</organism>
<sequence>ITTVRFLCSDTTSVTTPDPVPRWSPEAGAVTLLSTLDLYKIFIFFNNNSTKAAFKISVSGNGS</sequence>
<name>A0AAJ2NSB1_ALKPS</name>
<evidence type="ECO:0000313" key="1">
    <source>
        <dbReference type="EMBL" id="MDV2887513.1"/>
    </source>
</evidence>
<dbReference type="RefSeq" id="WP_323467764.1">
    <property type="nucleotide sequence ID" value="NZ_JAWJAY010000120.1"/>
</dbReference>
<accession>A0AAJ2NSB1</accession>
<evidence type="ECO:0000313" key="2">
    <source>
        <dbReference type="Proteomes" id="UP001285636"/>
    </source>
</evidence>
<comment type="caution">
    <text evidence="1">The sequence shown here is derived from an EMBL/GenBank/DDBJ whole genome shotgun (WGS) entry which is preliminary data.</text>
</comment>
<protein>
    <submittedName>
        <fullName evidence="1">Uncharacterized protein</fullName>
    </submittedName>
</protein>